<feature type="region of interest" description="Disordered" evidence="1">
    <location>
        <begin position="98"/>
        <end position="128"/>
    </location>
</feature>
<reference evidence="2 3" key="1">
    <citation type="submission" date="2023-01" db="EMBL/GenBank/DDBJ databases">
        <title>Analysis of 21 Apiospora genomes using comparative genomics revels a genus with tremendous synthesis potential of carbohydrate active enzymes and secondary metabolites.</title>
        <authorList>
            <person name="Sorensen T."/>
        </authorList>
    </citation>
    <scope>NUCLEOTIDE SEQUENCE [LARGE SCALE GENOMIC DNA]</scope>
    <source>
        <strain evidence="2 3">CBS 33761</strain>
    </source>
</reference>
<dbReference type="Proteomes" id="UP001444661">
    <property type="component" value="Unassembled WGS sequence"/>
</dbReference>
<keyword evidence="3" id="KW-1185">Reference proteome</keyword>
<comment type="caution">
    <text evidence="2">The sequence shown here is derived from an EMBL/GenBank/DDBJ whole genome shotgun (WGS) entry which is preliminary data.</text>
</comment>
<protein>
    <submittedName>
        <fullName evidence="2">Uncharacterized protein</fullName>
    </submittedName>
</protein>
<evidence type="ECO:0000313" key="2">
    <source>
        <dbReference type="EMBL" id="KAK8022111.1"/>
    </source>
</evidence>
<dbReference type="EMBL" id="JAQQWK010000012">
    <property type="protein sequence ID" value="KAK8022111.1"/>
    <property type="molecule type" value="Genomic_DNA"/>
</dbReference>
<organism evidence="2 3">
    <name type="scientific">Apiospora rasikravindrae</name>
    <dbReference type="NCBI Taxonomy" id="990691"/>
    <lineage>
        <taxon>Eukaryota</taxon>
        <taxon>Fungi</taxon>
        <taxon>Dikarya</taxon>
        <taxon>Ascomycota</taxon>
        <taxon>Pezizomycotina</taxon>
        <taxon>Sordariomycetes</taxon>
        <taxon>Xylariomycetidae</taxon>
        <taxon>Amphisphaeriales</taxon>
        <taxon>Apiosporaceae</taxon>
        <taxon>Apiospora</taxon>
    </lineage>
</organism>
<name>A0ABR1RW22_9PEZI</name>
<evidence type="ECO:0000256" key="1">
    <source>
        <dbReference type="SAM" id="MobiDB-lite"/>
    </source>
</evidence>
<feature type="compositionally biased region" description="Low complexity" evidence="1">
    <location>
        <begin position="103"/>
        <end position="115"/>
    </location>
</feature>
<gene>
    <name evidence="2" type="ORF">PG993_012878</name>
</gene>
<proteinExistence type="predicted"/>
<evidence type="ECO:0000313" key="3">
    <source>
        <dbReference type="Proteomes" id="UP001444661"/>
    </source>
</evidence>
<sequence length="217" mass="24103">MPSPTYSHDETVAAITSYYKLVSKAHAITRNSALLHPPPGGWPELSRPEVVAGLDLSDEVIRLLCHIPYFEDSEDVQILPDVQPHSYIEPQRIELYAERGKKQSSATSDADSTTQDNEETPSPPPHLVSLGCTAPDREYGHDVWLDTKRSIVLVGSYHDVQPDIGVPEDGVSSSPSDYDDDQAYENLFSEYGQKGSGRSWRIGTFFAACERNLRELV</sequence>
<accession>A0ABR1RW22</accession>